<keyword evidence="1" id="KW-0808">Transferase</keyword>
<dbReference type="GO" id="GO:0003964">
    <property type="term" value="F:RNA-directed DNA polymerase activity"/>
    <property type="evidence" value="ECO:0007669"/>
    <property type="project" value="UniProtKB-KW"/>
</dbReference>
<feature type="non-terminal residue" evidence="1">
    <location>
        <position position="455"/>
    </location>
</feature>
<reference evidence="1 2" key="1">
    <citation type="submission" date="2019-08" db="EMBL/GenBank/DDBJ databases">
        <title>Whole genome of Aphis craccivora.</title>
        <authorList>
            <person name="Voronova N.V."/>
            <person name="Shulinski R.S."/>
            <person name="Bandarenka Y.V."/>
            <person name="Zhorov D.G."/>
            <person name="Warner D."/>
        </authorList>
    </citation>
    <scope>NUCLEOTIDE SEQUENCE [LARGE SCALE GENOMIC DNA]</scope>
    <source>
        <strain evidence="1">180601</strain>
        <tissue evidence="1">Whole Body</tissue>
    </source>
</reference>
<keyword evidence="1" id="KW-0695">RNA-directed DNA polymerase</keyword>
<organism evidence="1 2">
    <name type="scientific">Aphis craccivora</name>
    <name type="common">Cowpea aphid</name>
    <dbReference type="NCBI Taxonomy" id="307492"/>
    <lineage>
        <taxon>Eukaryota</taxon>
        <taxon>Metazoa</taxon>
        <taxon>Ecdysozoa</taxon>
        <taxon>Arthropoda</taxon>
        <taxon>Hexapoda</taxon>
        <taxon>Insecta</taxon>
        <taxon>Pterygota</taxon>
        <taxon>Neoptera</taxon>
        <taxon>Paraneoptera</taxon>
        <taxon>Hemiptera</taxon>
        <taxon>Sternorrhyncha</taxon>
        <taxon>Aphidomorpha</taxon>
        <taxon>Aphidoidea</taxon>
        <taxon>Aphididae</taxon>
        <taxon>Aphidini</taxon>
        <taxon>Aphis</taxon>
        <taxon>Aphis</taxon>
    </lineage>
</organism>
<keyword evidence="2" id="KW-1185">Reference proteome</keyword>
<dbReference type="EMBL" id="VUJU01014526">
    <property type="protein sequence ID" value="KAF0701871.1"/>
    <property type="molecule type" value="Genomic_DNA"/>
</dbReference>
<dbReference type="AlphaFoldDB" id="A0A6G0VM61"/>
<gene>
    <name evidence="1" type="ORF">FWK35_00033616</name>
</gene>
<dbReference type="Proteomes" id="UP000478052">
    <property type="component" value="Unassembled WGS sequence"/>
</dbReference>
<name>A0A6G0VM61_APHCR</name>
<sequence length="455" mass="50729">MLFNAIVHGLIESSATIPTDRLSDDLQHLSQSLLPLAMSLPADVKMIRLGRTIGKNPRPLKVIFSSKITSHQFIKDFVTDMRSRAATDPPLLVSVVRDRTLMERQQVRQVYADLVQRRKNGENNIVVRHFNGVPSIVQANKDFQLNHTAQRHKHGSLLTSMTLNLGLLAIKSSGLTEIILTVTTHEEVVFSLQSSAVYLPPMSTLPDFESHTSSIEHLISSTNPTSFLLCGDYNLSLIKWSNFNQGLFASGTMSNTSTHLVDSFSSDTPTVQLANTPIVSPDSYHPPLFVSFSFPTPITAQHTHKYLDDSAVVFNDALLSSINKFVPIKGFSPSKFPKWTSTILKNLIITKKKAHSVYKRTKSISDYLVFSEYRAKCKRQSKVDYSAHIRHTEVALSSSPSKFWKFVNNLKQKPPIPSSLHLGNITSNTPTESANLFSTHFSSTFNSSAFQLPPF</sequence>
<keyword evidence="1" id="KW-0548">Nucleotidyltransferase</keyword>
<comment type="caution">
    <text evidence="1">The sequence shown here is derived from an EMBL/GenBank/DDBJ whole genome shotgun (WGS) entry which is preliminary data.</text>
</comment>
<dbReference type="OrthoDB" id="6622316at2759"/>
<proteinExistence type="predicted"/>
<evidence type="ECO:0000313" key="1">
    <source>
        <dbReference type="EMBL" id="KAF0701871.1"/>
    </source>
</evidence>
<evidence type="ECO:0000313" key="2">
    <source>
        <dbReference type="Proteomes" id="UP000478052"/>
    </source>
</evidence>
<accession>A0A6G0VM61</accession>
<protein>
    <submittedName>
        <fullName evidence="1">Reverse transcriptase domain-containing protein</fullName>
    </submittedName>
</protein>